<protein>
    <submittedName>
        <fullName evidence="1">Uncharacterized protein</fullName>
    </submittedName>
</protein>
<keyword evidence="2" id="KW-1185">Reference proteome</keyword>
<gene>
    <name evidence="1" type="ORF">F751_0656</name>
</gene>
<evidence type="ECO:0000313" key="2">
    <source>
        <dbReference type="Proteomes" id="UP000028924"/>
    </source>
</evidence>
<dbReference type="KEGG" id="apro:F751_0656"/>
<dbReference type="EMBL" id="KL662160">
    <property type="protein sequence ID" value="KFM27970.1"/>
    <property type="molecule type" value="Genomic_DNA"/>
</dbReference>
<dbReference type="Proteomes" id="UP000028924">
    <property type="component" value="Unassembled WGS sequence"/>
</dbReference>
<accession>A0A087SQG6</accession>
<sequence>MSGLSMYQTDPLPSDQEVPRICSAIILTVQTGHVSLIPCVFATEYQPGDRAVLRVH</sequence>
<evidence type="ECO:0000313" key="1">
    <source>
        <dbReference type="EMBL" id="KFM27970.1"/>
    </source>
</evidence>
<proteinExistence type="predicted"/>
<dbReference type="GeneID" id="23612047"/>
<name>A0A087SQG6_AUXPR</name>
<reference evidence="1 2" key="1">
    <citation type="journal article" date="2014" name="BMC Genomics">
        <title>Oil accumulation mechanisms of the oleaginous microalga Chlorella protothecoides revealed through its genome, transcriptomes, and proteomes.</title>
        <authorList>
            <person name="Gao C."/>
            <person name="Wang Y."/>
            <person name="Shen Y."/>
            <person name="Yan D."/>
            <person name="He X."/>
            <person name="Dai J."/>
            <person name="Wu Q."/>
        </authorList>
    </citation>
    <scope>NUCLEOTIDE SEQUENCE [LARGE SCALE GENOMIC DNA]</scope>
    <source>
        <strain evidence="1 2">0710</strain>
    </source>
</reference>
<dbReference type="AlphaFoldDB" id="A0A087SQG6"/>
<dbReference type="RefSeq" id="XP_011400977.1">
    <property type="nucleotide sequence ID" value="XM_011402675.1"/>
</dbReference>
<organism evidence="1 2">
    <name type="scientific">Auxenochlorella protothecoides</name>
    <name type="common">Green microalga</name>
    <name type="synonym">Chlorella protothecoides</name>
    <dbReference type="NCBI Taxonomy" id="3075"/>
    <lineage>
        <taxon>Eukaryota</taxon>
        <taxon>Viridiplantae</taxon>
        <taxon>Chlorophyta</taxon>
        <taxon>core chlorophytes</taxon>
        <taxon>Trebouxiophyceae</taxon>
        <taxon>Chlorellales</taxon>
        <taxon>Chlorellaceae</taxon>
        <taxon>Auxenochlorella</taxon>
    </lineage>
</organism>